<evidence type="ECO:0000313" key="2">
    <source>
        <dbReference type="EMBL" id="MBC3767076.1"/>
    </source>
</evidence>
<comment type="caution">
    <text evidence="2">The sequence shown here is derived from an EMBL/GenBank/DDBJ whole genome shotgun (WGS) entry which is preliminary data.</text>
</comment>
<dbReference type="Gene3D" id="3.40.630.30">
    <property type="match status" value="1"/>
</dbReference>
<dbReference type="AlphaFoldDB" id="A0A8J6M6D6"/>
<keyword evidence="3" id="KW-1185">Reference proteome</keyword>
<proteinExistence type="predicted"/>
<accession>A0A8J6M6D6</accession>
<dbReference type="EMBL" id="JACNEP010000013">
    <property type="protein sequence ID" value="MBC3767076.1"/>
    <property type="molecule type" value="Genomic_DNA"/>
</dbReference>
<sequence length="157" mass="18092">MQLTTEQPEFGPDTAELRIEKIDWQQTLDLRHRILWPDKDAEFCQVEGDEQALHFGGFIHQQLVSVASIFIHGRSARLRKFATDGEFQGLGIGSAMLGHVIAFLKDKDVDFFWCDARTSALAFYMKLGMKPDGERFDKSGIEYVKMRMPLKRRKLLL</sequence>
<dbReference type="SUPFAM" id="SSF55729">
    <property type="entry name" value="Acyl-CoA N-acyltransferases (Nat)"/>
    <property type="match status" value="1"/>
</dbReference>
<dbReference type="Proteomes" id="UP000601768">
    <property type="component" value="Unassembled WGS sequence"/>
</dbReference>
<reference evidence="2" key="2">
    <citation type="submission" date="2020-08" db="EMBL/GenBank/DDBJ databases">
        <authorList>
            <person name="Lai Q."/>
        </authorList>
    </citation>
    <scope>NUCLEOTIDE SEQUENCE</scope>
    <source>
        <strain evidence="2">S27-2</strain>
    </source>
</reference>
<feature type="domain" description="N-acetyltransferase" evidence="1">
    <location>
        <begin position="15"/>
        <end position="151"/>
    </location>
</feature>
<dbReference type="InterPro" id="IPR016181">
    <property type="entry name" value="Acyl_CoA_acyltransferase"/>
</dbReference>
<dbReference type="InterPro" id="IPR000182">
    <property type="entry name" value="GNAT_dom"/>
</dbReference>
<evidence type="ECO:0000259" key="1">
    <source>
        <dbReference type="PROSITE" id="PS51186"/>
    </source>
</evidence>
<gene>
    <name evidence="2" type="ORF">H8B19_14415</name>
</gene>
<reference evidence="2" key="1">
    <citation type="journal article" date="2018" name="Int. J. Syst. Evol. Microbiol.">
        <title>Neptunicella marina gen. nov., sp. nov., isolated from surface seawater.</title>
        <authorList>
            <person name="Liu X."/>
            <person name="Lai Q."/>
            <person name="Du Y."/>
            <person name="Zhang X."/>
            <person name="Liu Z."/>
            <person name="Sun F."/>
            <person name="Shao Z."/>
        </authorList>
    </citation>
    <scope>NUCLEOTIDE SEQUENCE</scope>
    <source>
        <strain evidence="2">S27-2</strain>
    </source>
</reference>
<evidence type="ECO:0000313" key="3">
    <source>
        <dbReference type="Proteomes" id="UP000601768"/>
    </source>
</evidence>
<protein>
    <submittedName>
        <fullName evidence="2">GNAT family N-acetyltransferase</fullName>
    </submittedName>
</protein>
<dbReference type="Pfam" id="PF13673">
    <property type="entry name" value="Acetyltransf_10"/>
    <property type="match status" value="1"/>
</dbReference>
<dbReference type="RefSeq" id="WP_186507591.1">
    <property type="nucleotide sequence ID" value="NZ_JACNEP010000013.1"/>
</dbReference>
<dbReference type="PROSITE" id="PS51186">
    <property type="entry name" value="GNAT"/>
    <property type="match status" value="1"/>
</dbReference>
<organism evidence="2 3">
    <name type="scientific">Neptunicella marina</name>
    <dbReference type="NCBI Taxonomy" id="2125989"/>
    <lineage>
        <taxon>Bacteria</taxon>
        <taxon>Pseudomonadati</taxon>
        <taxon>Pseudomonadota</taxon>
        <taxon>Gammaproteobacteria</taxon>
        <taxon>Alteromonadales</taxon>
        <taxon>Alteromonadaceae</taxon>
        <taxon>Neptunicella</taxon>
    </lineage>
</organism>
<name>A0A8J6M6D6_9ALTE</name>
<dbReference type="GO" id="GO:0016747">
    <property type="term" value="F:acyltransferase activity, transferring groups other than amino-acyl groups"/>
    <property type="evidence" value="ECO:0007669"/>
    <property type="project" value="InterPro"/>
</dbReference>
<dbReference type="CDD" id="cd04301">
    <property type="entry name" value="NAT_SF"/>
    <property type="match status" value="1"/>
</dbReference>